<keyword evidence="1" id="KW-0812">Transmembrane</keyword>
<keyword evidence="1" id="KW-0472">Membrane</keyword>
<accession>A0A4Y2JEH9</accession>
<dbReference type="Proteomes" id="UP000499080">
    <property type="component" value="Unassembled WGS sequence"/>
</dbReference>
<reference evidence="2 3" key="1">
    <citation type="journal article" date="2019" name="Sci. Rep.">
        <title>Orb-weaving spider Araneus ventricosus genome elucidates the spidroin gene catalogue.</title>
        <authorList>
            <person name="Kono N."/>
            <person name="Nakamura H."/>
            <person name="Ohtoshi R."/>
            <person name="Moran D.A.P."/>
            <person name="Shinohara A."/>
            <person name="Yoshida Y."/>
            <person name="Fujiwara M."/>
            <person name="Mori M."/>
            <person name="Tomita M."/>
            <person name="Arakawa K."/>
        </authorList>
    </citation>
    <scope>NUCLEOTIDE SEQUENCE [LARGE SCALE GENOMIC DNA]</scope>
</reference>
<dbReference type="AlphaFoldDB" id="A0A4Y2JEH9"/>
<proteinExistence type="predicted"/>
<comment type="caution">
    <text evidence="2">The sequence shown here is derived from an EMBL/GenBank/DDBJ whole genome shotgun (WGS) entry which is preliminary data.</text>
</comment>
<organism evidence="2 3">
    <name type="scientific">Araneus ventricosus</name>
    <name type="common">Orbweaver spider</name>
    <name type="synonym">Epeira ventricosa</name>
    <dbReference type="NCBI Taxonomy" id="182803"/>
    <lineage>
        <taxon>Eukaryota</taxon>
        <taxon>Metazoa</taxon>
        <taxon>Ecdysozoa</taxon>
        <taxon>Arthropoda</taxon>
        <taxon>Chelicerata</taxon>
        <taxon>Arachnida</taxon>
        <taxon>Araneae</taxon>
        <taxon>Araneomorphae</taxon>
        <taxon>Entelegynae</taxon>
        <taxon>Araneoidea</taxon>
        <taxon>Araneidae</taxon>
        <taxon>Araneus</taxon>
    </lineage>
</organism>
<keyword evidence="3" id="KW-1185">Reference proteome</keyword>
<name>A0A4Y2JEH9_ARAVE</name>
<keyword evidence="1" id="KW-1133">Transmembrane helix</keyword>
<sequence length="93" mass="10501">MFLSSTFPSSWSGQWWRWVGDQSGAWKQERWTDEAMNTQKCPIWRTTSPSCACSSTVSLSIQITLLYGAVLLMISFLVPFSSRTFLMAVKGVP</sequence>
<feature type="transmembrane region" description="Helical" evidence="1">
    <location>
        <begin position="59"/>
        <end position="80"/>
    </location>
</feature>
<dbReference type="EMBL" id="BGPR01003452">
    <property type="protein sequence ID" value="GBM88295.1"/>
    <property type="molecule type" value="Genomic_DNA"/>
</dbReference>
<evidence type="ECO:0000313" key="3">
    <source>
        <dbReference type="Proteomes" id="UP000499080"/>
    </source>
</evidence>
<evidence type="ECO:0000313" key="2">
    <source>
        <dbReference type="EMBL" id="GBM88295.1"/>
    </source>
</evidence>
<gene>
    <name evidence="2" type="ORF">AVEN_2106_1</name>
</gene>
<protein>
    <submittedName>
        <fullName evidence="2">Uncharacterized protein</fullName>
    </submittedName>
</protein>
<evidence type="ECO:0000256" key="1">
    <source>
        <dbReference type="SAM" id="Phobius"/>
    </source>
</evidence>